<dbReference type="GO" id="GO:0030170">
    <property type="term" value="F:pyridoxal phosphate binding"/>
    <property type="evidence" value="ECO:0007669"/>
    <property type="project" value="InterPro"/>
</dbReference>
<dbReference type="PANTHER" id="PTHR43525">
    <property type="entry name" value="PROTEIN MALY"/>
    <property type="match status" value="1"/>
</dbReference>
<name>A0A7Y0HRQ6_9BIFI</name>
<feature type="domain" description="Aminotransferase class I/classII large" evidence="6">
    <location>
        <begin position="37"/>
        <end position="391"/>
    </location>
</feature>
<dbReference type="Proteomes" id="UP000532194">
    <property type="component" value="Unassembled WGS sequence"/>
</dbReference>
<keyword evidence="7" id="KW-0808">Transferase</keyword>
<dbReference type="SUPFAM" id="SSF53383">
    <property type="entry name" value="PLP-dependent transferases"/>
    <property type="match status" value="1"/>
</dbReference>
<evidence type="ECO:0000313" key="7">
    <source>
        <dbReference type="EMBL" id="NMM93136.1"/>
    </source>
</evidence>
<accession>A0A7Y0HRQ6</accession>
<keyword evidence="7" id="KW-0032">Aminotransferase</keyword>
<dbReference type="InterPro" id="IPR027619">
    <property type="entry name" value="C-S_lyase_PatB-like"/>
</dbReference>
<dbReference type="InterPro" id="IPR051798">
    <property type="entry name" value="Class-II_PLP-Dep_Aminotrans"/>
</dbReference>
<dbReference type="CDD" id="cd00609">
    <property type="entry name" value="AAT_like"/>
    <property type="match status" value="1"/>
</dbReference>
<dbReference type="Gene3D" id="3.40.640.10">
    <property type="entry name" value="Type I PLP-dependent aspartate aminotransferase-like (Major domain)"/>
    <property type="match status" value="1"/>
</dbReference>
<evidence type="ECO:0000259" key="6">
    <source>
        <dbReference type="Pfam" id="PF00155"/>
    </source>
</evidence>
<dbReference type="GO" id="GO:0008483">
    <property type="term" value="F:transaminase activity"/>
    <property type="evidence" value="ECO:0007669"/>
    <property type="project" value="UniProtKB-KW"/>
</dbReference>
<dbReference type="InterPro" id="IPR015421">
    <property type="entry name" value="PyrdxlP-dep_Trfase_major"/>
</dbReference>
<comment type="similarity">
    <text evidence="5">Belongs to the class-II pyridoxal-phosphate-dependent aminotransferase family. MalY/PatB cystathionine beta-lyase subfamily.</text>
</comment>
<keyword evidence="3" id="KW-0663">Pyridoxal phosphate</keyword>
<dbReference type="PANTHER" id="PTHR43525:SF1">
    <property type="entry name" value="PROTEIN MALY"/>
    <property type="match status" value="1"/>
</dbReference>
<dbReference type="RefSeq" id="WP_169171183.1">
    <property type="nucleotide sequence ID" value="NZ_JAAIII010000001.1"/>
</dbReference>
<dbReference type="EC" id="4.4.1.13" evidence="2"/>
<reference evidence="7 8" key="1">
    <citation type="submission" date="2020-02" db="EMBL/GenBank/DDBJ databases">
        <title>Characterization of phylogenetic diversity of novel bifidobacterial species isolated in Czech ZOOs.</title>
        <authorList>
            <person name="Lugli G.A."/>
            <person name="Vera N.B."/>
            <person name="Ventura M."/>
        </authorList>
    </citation>
    <scope>NUCLEOTIDE SEQUENCE [LARGE SCALE GENOMIC DNA]</scope>
    <source>
        <strain evidence="7 8">DSM 109957</strain>
    </source>
</reference>
<dbReference type="InterPro" id="IPR004839">
    <property type="entry name" value="Aminotransferase_I/II_large"/>
</dbReference>
<sequence length="401" mass="45014">MTESQRPQYDFDTILERHGSTSVKWHEVVEQMGPGAKDVVPLSVADMEFKPAPEIVAALVESATHDVFGYDYATEDYFDALVSWMKRRHNFDVDPAWVSLSDGVMPAINTALRSVTRPGDKVIIQRPVYYPFTSAAERNGLTILDNELKLTDEGRYEIDFDDLEAKAADPRCTAMILCNPHNPVGRVWTPEELKRIGDICIKRRVRLLCDEIHADFEYPGHKVTMFSTLGPEYADIVFEFTAPTKTFNLAGLLCSNAIIPNPHLKRRYDVAADNIGGLTVSHFGLVACQAAYNHAEPWLDALQQVIARNLGVVRDFAARTDGIRLIEPEGTYLAWLDCRGLGFATPEDLCTFLRTKARVWFDEGTMFGESGSFFERVNLACPTCLLERVLNNIETALNERG</sequence>
<evidence type="ECO:0000256" key="4">
    <source>
        <dbReference type="ARBA" id="ARBA00023239"/>
    </source>
</evidence>
<evidence type="ECO:0000256" key="1">
    <source>
        <dbReference type="ARBA" id="ARBA00001933"/>
    </source>
</evidence>
<keyword evidence="8" id="KW-1185">Reference proteome</keyword>
<proteinExistence type="inferred from homology"/>
<evidence type="ECO:0000256" key="5">
    <source>
        <dbReference type="ARBA" id="ARBA00037974"/>
    </source>
</evidence>
<dbReference type="EMBL" id="JAAIII010000001">
    <property type="protein sequence ID" value="NMM93136.1"/>
    <property type="molecule type" value="Genomic_DNA"/>
</dbReference>
<gene>
    <name evidence="7" type="ORF">G1C95_0321</name>
</gene>
<comment type="caution">
    <text evidence="7">The sequence shown here is derived from an EMBL/GenBank/DDBJ whole genome shotgun (WGS) entry which is preliminary data.</text>
</comment>
<dbReference type="GO" id="GO:0047804">
    <property type="term" value="F:cysteine-S-conjugate beta-lyase activity"/>
    <property type="evidence" value="ECO:0007669"/>
    <property type="project" value="UniProtKB-EC"/>
</dbReference>
<dbReference type="InterPro" id="IPR015424">
    <property type="entry name" value="PyrdxlP-dep_Trfase"/>
</dbReference>
<dbReference type="Gene3D" id="3.90.1150.10">
    <property type="entry name" value="Aspartate Aminotransferase, domain 1"/>
    <property type="match status" value="1"/>
</dbReference>
<dbReference type="InterPro" id="IPR015422">
    <property type="entry name" value="PyrdxlP-dep_Trfase_small"/>
</dbReference>
<evidence type="ECO:0000313" key="8">
    <source>
        <dbReference type="Proteomes" id="UP000532194"/>
    </source>
</evidence>
<protein>
    <recommendedName>
        <fullName evidence="2">cysteine-S-conjugate beta-lyase</fullName>
        <ecNumber evidence="2">4.4.1.13</ecNumber>
    </recommendedName>
</protein>
<organism evidence="7 8">
    <name type="scientific">Bifidobacterium oedipodis</name>
    <dbReference type="NCBI Taxonomy" id="2675322"/>
    <lineage>
        <taxon>Bacteria</taxon>
        <taxon>Bacillati</taxon>
        <taxon>Actinomycetota</taxon>
        <taxon>Actinomycetes</taxon>
        <taxon>Bifidobacteriales</taxon>
        <taxon>Bifidobacteriaceae</taxon>
        <taxon>Bifidobacterium</taxon>
    </lineage>
</organism>
<comment type="cofactor">
    <cofactor evidence="1">
        <name>pyridoxal 5'-phosphate</name>
        <dbReference type="ChEBI" id="CHEBI:597326"/>
    </cofactor>
</comment>
<dbReference type="Pfam" id="PF00155">
    <property type="entry name" value="Aminotran_1_2"/>
    <property type="match status" value="1"/>
</dbReference>
<keyword evidence="4" id="KW-0456">Lyase</keyword>
<evidence type="ECO:0000256" key="2">
    <source>
        <dbReference type="ARBA" id="ARBA00012224"/>
    </source>
</evidence>
<dbReference type="AlphaFoldDB" id="A0A7Y0HRQ6"/>
<evidence type="ECO:0000256" key="3">
    <source>
        <dbReference type="ARBA" id="ARBA00022898"/>
    </source>
</evidence>
<dbReference type="NCBIfam" id="TIGR04350">
    <property type="entry name" value="C_S_lyase_PatB"/>
    <property type="match status" value="1"/>
</dbReference>